<feature type="transmembrane region" description="Helical" evidence="1">
    <location>
        <begin position="98"/>
        <end position="115"/>
    </location>
</feature>
<keyword evidence="3" id="KW-1185">Reference proteome</keyword>
<dbReference type="Proteomes" id="UP001295740">
    <property type="component" value="Unassembled WGS sequence"/>
</dbReference>
<dbReference type="PANTHER" id="PTHR33048">
    <property type="entry name" value="PTH11-LIKE INTEGRAL MEMBRANE PROTEIN (AFU_ORTHOLOGUE AFUA_5G11245)"/>
    <property type="match status" value="1"/>
</dbReference>
<accession>A0AAI8YKQ5</accession>
<comment type="caution">
    <text evidence="2">The sequence shown here is derived from an EMBL/GenBank/DDBJ whole genome shotgun (WGS) entry which is preliminary data.</text>
</comment>
<evidence type="ECO:0000313" key="2">
    <source>
        <dbReference type="EMBL" id="CAJ2508297.1"/>
    </source>
</evidence>
<organism evidence="2 3">
    <name type="scientific">Anthostomella pinea</name>
    <dbReference type="NCBI Taxonomy" id="933095"/>
    <lineage>
        <taxon>Eukaryota</taxon>
        <taxon>Fungi</taxon>
        <taxon>Dikarya</taxon>
        <taxon>Ascomycota</taxon>
        <taxon>Pezizomycotina</taxon>
        <taxon>Sordariomycetes</taxon>
        <taxon>Xylariomycetidae</taxon>
        <taxon>Xylariales</taxon>
        <taxon>Xylariaceae</taxon>
        <taxon>Anthostomella</taxon>
    </lineage>
</organism>
<keyword evidence="1" id="KW-1133">Transmembrane helix</keyword>
<evidence type="ECO:0000313" key="3">
    <source>
        <dbReference type="Proteomes" id="UP001295740"/>
    </source>
</evidence>
<dbReference type="PANTHER" id="PTHR33048:SF47">
    <property type="entry name" value="INTEGRAL MEMBRANE PROTEIN-RELATED"/>
    <property type="match status" value="1"/>
</dbReference>
<dbReference type="EMBL" id="CAUWAG010000010">
    <property type="protein sequence ID" value="CAJ2508297.1"/>
    <property type="molecule type" value="Genomic_DNA"/>
</dbReference>
<feature type="transmembrane region" description="Helical" evidence="1">
    <location>
        <begin position="127"/>
        <end position="146"/>
    </location>
</feature>
<keyword evidence="1" id="KW-0812">Transmembrane</keyword>
<feature type="transmembrane region" description="Helical" evidence="1">
    <location>
        <begin position="198"/>
        <end position="221"/>
    </location>
</feature>
<dbReference type="AlphaFoldDB" id="A0AAI8YKQ5"/>
<dbReference type="InterPro" id="IPR052337">
    <property type="entry name" value="SAT4-like"/>
</dbReference>
<protein>
    <submittedName>
        <fullName evidence="2">Uu.00g094830.m01.CDS01</fullName>
    </submittedName>
</protein>
<sequence>MLAFRQPLAQHLPDATLCAISLESSGLLRNFENIPSLQPAIIAIAALMVPFVITITAGRLYVNRHSFKLADYFVAVGLILDLVFTGVLLAGLVSGPALFFPKAAIFLFYLQLFSVNKSVRIGSKIGLVMAFLAYFPPSLVLCYFNAPHMGQSWDDLLISGMPEKGLPVGDTVGVAGVVASVISLAYRIKLLGLGDSAGGVAIAIIVENNVAIIVGSLPAFANFLRLHVSETAFYKSLRSRLGSGSKGQISDFKQKDSWQKRTLRTFGSPQKHHPRYHELSDSVIHMSQVTVPEEAFVPRRESDQGIYRTVGFSQEEHTRQSWERLV</sequence>
<evidence type="ECO:0000256" key="1">
    <source>
        <dbReference type="SAM" id="Phobius"/>
    </source>
</evidence>
<gene>
    <name evidence="2" type="ORF">KHLLAP_LOCUS8765</name>
</gene>
<feature type="transmembrane region" description="Helical" evidence="1">
    <location>
        <begin position="40"/>
        <end position="62"/>
    </location>
</feature>
<proteinExistence type="predicted"/>
<name>A0AAI8YKQ5_9PEZI</name>
<feature type="transmembrane region" description="Helical" evidence="1">
    <location>
        <begin position="166"/>
        <end position="186"/>
    </location>
</feature>
<feature type="transmembrane region" description="Helical" evidence="1">
    <location>
        <begin position="69"/>
        <end position="92"/>
    </location>
</feature>
<reference evidence="2" key="1">
    <citation type="submission" date="2023-10" db="EMBL/GenBank/DDBJ databases">
        <authorList>
            <person name="Hackl T."/>
        </authorList>
    </citation>
    <scope>NUCLEOTIDE SEQUENCE</scope>
</reference>
<keyword evidence="1" id="KW-0472">Membrane</keyword>